<dbReference type="Proteomes" id="UP000646365">
    <property type="component" value="Unassembled WGS sequence"/>
</dbReference>
<dbReference type="InterPro" id="IPR013766">
    <property type="entry name" value="Thioredoxin_domain"/>
</dbReference>
<organism evidence="2 3">
    <name type="scientific">Aliidongia dinghuensis</name>
    <dbReference type="NCBI Taxonomy" id="1867774"/>
    <lineage>
        <taxon>Bacteria</taxon>
        <taxon>Pseudomonadati</taxon>
        <taxon>Pseudomonadota</taxon>
        <taxon>Alphaproteobacteria</taxon>
        <taxon>Rhodospirillales</taxon>
        <taxon>Dongiaceae</taxon>
        <taxon>Aliidongia</taxon>
    </lineage>
</organism>
<gene>
    <name evidence="2" type="ORF">GCM10011611_03670</name>
</gene>
<comment type="caution">
    <text evidence="2">The sequence shown here is derived from an EMBL/GenBank/DDBJ whole genome shotgun (WGS) entry which is preliminary data.</text>
</comment>
<dbReference type="Pfam" id="PF00578">
    <property type="entry name" value="AhpC-TSA"/>
    <property type="match status" value="1"/>
</dbReference>
<evidence type="ECO:0000259" key="1">
    <source>
        <dbReference type="PROSITE" id="PS51352"/>
    </source>
</evidence>
<evidence type="ECO:0000313" key="3">
    <source>
        <dbReference type="Proteomes" id="UP000646365"/>
    </source>
</evidence>
<reference evidence="2" key="1">
    <citation type="journal article" date="2014" name="Int. J. Syst. Evol. Microbiol.">
        <title>Complete genome sequence of Corynebacterium casei LMG S-19264T (=DSM 44701T), isolated from a smear-ripened cheese.</title>
        <authorList>
            <consortium name="US DOE Joint Genome Institute (JGI-PGF)"/>
            <person name="Walter F."/>
            <person name="Albersmeier A."/>
            <person name="Kalinowski J."/>
            <person name="Ruckert C."/>
        </authorList>
    </citation>
    <scope>NUCLEOTIDE SEQUENCE</scope>
    <source>
        <strain evidence="2">CGMCC 1.15725</strain>
    </source>
</reference>
<accession>A0A8J2YQL6</accession>
<feature type="domain" description="Thioredoxin" evidence="1">
    <location>
        <begin position="11"/>
        <end position="162"/>
    </location>
</feature>
<dbReference type="RefSeq" id="WP_189041841.1">
    <property type="nucleotide sequence ID" value="NZ_BMJQ01000001.1"/>
</dbReference>
<dbReference type="EMBL" id="BMJQ01000001">
    <property type="protein sequence ID" value="GGF01400.1"/>
    <property type="molecule type" value="Genomic_DNA"/>
</dbReference>
<dbReference type="InterPro" id="IPR000866">
    <property type="entry name" value="AhpC/TSA"/>
</dbReference>
<dbReference type="Gene3D" id="3.40.30.10">
    <property type="entry name" value="Glutaredoxin"/>
    <property type="match status" value="1"/>
</dbReference>
<dbReference type="AlphaFoldDB" id="A0A8J2YQL6"/>
<keyword evidence="3" id="KW-1185">Reference proteome</keyword>
<protein>
    <recommendedName>
        <fullName evidence="1">Thioredoxin domain-containing protein</fullName>
    </recommendedName>
</protein>
<dbReference type="GO" id="GO:0016209">
    <property type="term" value="F:antioxidant activity"/>
    <property type="evidence" value="ECO:0007669"/>
    <property type="project" value="InterPro"/>
</dbReference>
<dbReference type="InterPro" id="IPR036249">
    <property type="entry name" value="Thioredoxin-like_sf"/>
</dbReference>
<sequence>MVELDVTRSAVKAGQIAPDFALPEVLGGTVVLQHLLERGPAIICFQRSPFDSAAFEALSALQPEVAQHGATIVVIVPPYRAEAAGPDLSSLPFPAGQDHDGKVARAYGLDLARPHPSGQSRTMPATYVVDRDGRIVLSLIDTTCRDCIEPRQLLAALAGLRRRREHSQPE</sequence>
<dbReference type="SUPFAM" id="SSF52833">
    <property type="entry name" value="Thioredoxin-like"/>
    <property type="match status" value="1"/>
</dbReference>
<proteinExistence type="predicted"/>
<dbReference type="PROSITE" id="PS51352">
    <property type="entry name" value="THIOREDOXIN_2"/>
    <property type="match status" value="1"/>
</dbReference>
<name>A0A8J2YQL6_9PROT</name>
<reference evidence="2" key="2">
    <citation type="submission" date="2020-09" db="EMBL/GenBank/DDBJ databases">
        <authorList>
            <person name="Sun Q."/>
            <person name="Zhou Y."/>
        </authorList>
    </citation>
    <scope>NUCLEOTIDE SEQUENCE</scope>
    <source>
        <strain evidence="2">CGMCC 1.15725</strain>
    </source>
</reference>
<dbReference type="GO" id="GO:0016491">
    <property type="term" value="F:oxidoreductase activity"/>
    <property type="evidence" value="ECO:0007669"/>
    <property type="project" value="InterPro"/>
</dbReference>
<evidence type="ECO:0000313" key="2">
    <source>
        <dbReference type="EMBL" id="GGF01400.1"/>
    </source>
</evidence>